<organism evidence="3 4">
    <name type="scientific">Trematosphaeria pertusa</name>
    <dbReference type="NCBI Taxonomy" id="390896"/>
    <lineage>
        <taxon>Eukaryota</taxon>
        <taxon>Fungi</taxon>
        <taxon>Dikarya</taxon>
        <taxon>Ascomycota</taxon>
        <taxon>Pezizomycotina</taxon>
        <taxon>Dothideomycetes</taxon>
        <taxon>Pleosporomycetidae</taxon>
        <taxon>Pleosporales</taxon>
        <taxon>Massarineae</taxon>
        <taxon>Trematosphaeriaceae</taxon>
        <taxon>Trematosphaeria</taxon>
    </lineage>
</organism>
<dbReference type="Pfam" id="PF10645">
    <property type="entry name" value="Carb_bind"/>
    <property type="match status" value="2"/>
</dbReference>
<feature type="signal peptide" evidence="1">
    <location>
        <begin position="1"/>
        <end position="16"/>
    </location>
</feature>
<keyword evidence="1" id="KW-0732">Signal</keyword>
<name>A0A6A6I6E1_9PLEO</name>
<dbReference type="AlphaFoldDB" id="A0A6A6I6E1"/>
<feature type="domain" description="Endo-1,3(4)-beta-glucanase 1 carbohydrate binding" evidence="2">
    <location>
        <begin position="82"/>
        <end position="129"/>
    </location>
</feature>
<keyword evidence="4" id="KW-1185">Reference proteome</keyword>
<dbReference type="GO" id="GO:0030246">
    <property type="term" value="F:carbohydrate binding"/>
    <property type="evidence" value="ECO:0007669"/>
    <property type="project" value="InterPro"/>
</dbReference>
<sequence>MKLLAILSALPFLAAAEDLVWCGNARYYPSKYTCFDGFLCPKTNGEVYLKCGTACYSTRTYYCDSNQQLQIYKPGPEPILYCGGQPYYPSKYACYDTNFLCPILNGSPTLRCDKACYNPNEYSCVNGKLSKPT</sequence>
<evidence type="ECO:0000256" key="1">
    <source>
        <dbReference type="SAM" id="SignalP"/>
    </source>
</evidence>
<gene>
    <name evidence="3" type="ORF">BU26DRAFT_70249</name>
</gene>
<evidence type="ECO:0000259" key="2">
    <source>
        <dbReference type="Pfam" id="PF10645"/>
    </source>
</evidence>
<evidence type="ECO:0000313" key="3">
    <source>
        <dbReference type="EMBL" id="KAF2245512.1"/>
    </source>
</evidence>
<proteinExistence type="predicted"/>
<dbReference type="InterPro" id="IPR018909">
    <property type="entry name" value="Eng1_septum"/>
</dbReference>
<protein>
    <submittedName>
        <fullName evidence="3">Carbohydrate-binding module family 52 protein</fullName>
    </submittedName>
</protein>
<feature type="domain" description="Endo-1,3(4)-beta-glucanase 1 carbohydrate binding" evidence="2">
    <location>
        <begin position="22"/>
        <end position="67"/>
    </location>
</feature>
<dbReference type="EMBL" id="ML987200">
    <property type="protein sequence ID" value="KAF2245512.1"/>
    <property type="molecule type" value="Genomic_DNA"/>
</dbReference>
<dbReference type="GeneID" id="54589568"/>
<dbReference type="Proteomes" id="UP000800094">
    <property type="component" value="Unassembled WGS sequence"/>
</dbReference>
<dbReference type="RefSeq" id="XP_033680516.1">
    <property type="nucleotide sequence ID" value="XM_033836238.1"/>
</dbReference>
<dbReference type="OrthoDB" id="5430620at2759"/>
<accession>A0A6A6I6E1</accession>
<evidence type="ECO:0000313" key="4">
    <source>
        <dbReference type="Proteomes" id="UP000800094"/>
    </source>
</evidence>
<reference evidence="3" key="1">
    <citation type="journal article" date="2020" name="Stud. Mycol.">
        <title>101 Dothideomycetes genomes: a test case for predicting lifestyles and emergence of pathogens.</title>
        <authorList>
            <person name="Haridas S."/>
            <person name="Albert R."/>
            <person name="Binder M."/>
            <person name="Bloem J."/>
            <person name="Labutti K."/>
            <person name="Salamov A."/>
            <person name="Andreopoulos B."/>
            <person name="Baker S."/>
            <person name="Barry K."/>
            <person name="Bills G."/>
            <person name="Bluhm B."/>
            <person name="Cannon C."/>
            <person name="Castanera R."/>
            <person name="Culley D."/>
            <person name="Daum C."/>
            <person name="Ezra D."/>
            <person name="Gonzalez J."/>
            <person name="Henrissat B."/>
            <person name="Kuo A."/>
            <person name="Liang C."/>
            <person name="Lipzen A."/>
            <person name="Lutzoni F."/>
            <person name="Magnuson J."/>
            <person name="Mondo S."/>
            <person name="Nolan M."/>
            <person name="Ohm R."/>
            <person name="Pangilinan J."/>
            <person name="Park H.-J."/>
            <person name="Ramirez L."/>
            <person name="Alfaro M."/>
            <person name="Sun H."/>
            <person name="Tritt A."/>
            <person name="Yoshinaga Y."/>
            <person name="Zwiers L.-H."/>
            <person name="Turgeon B."/>
            <person name="Goodwin S."/>
            <person name="Spatafora J."/>
            <person name="Crous P."/>
            <person name="Grigoriev I."/>
        </authorList>
    </citation>
    <scope>NUCLEOTIDE SEQUENCE</scope>
    <source>
        <strain evidence="3">CBS 122368</strain>
    </source>
</reference>
<feature type="chain" id="PRO_5025356039" evidence="1">
    <location>
        <begin position="17"/>
        <end position="133"/>
    </location>
</feature>